<protein>
    <submittedName>
        <fullName evidence="1">Uncharacterized protein</fullName>
    </submittedName>
</protein>
<proteinExistence type="predicted"/>
<comment type="caution">
    <text evidence="1">The sequence shown here is derived from an EMBL/GenBank/DDBJ whole genome shotgun (WGS) entry which is preliminary data.</text>
</comment>
<evidence type="ECO:0000313" key="2">
    <source>
        <dbReference type="Proteomes" id="UP001432027"/>
    </source>
</evidence>
<accession>A0AAV5SUE2</accession>
<reference evidence="1" key="1">
    <citation type="submission" date="2023-10" db="EMBL/GenBank/DDBJ databases">
        <title>Genome assembly of Pristionchus species.</title>
        <authorList>
            <person name="Yoshida K."/>
            <person name="Sommer R.J."/>
        </authorList>
    </citation>
    <scope>NUCLEOTIDE SEQUENCE</scope>
    <source>
        <strain evidence="1">RS0144</strain>
    </source>
</reference>
<evidence type="ECO:0000313" key="1">
    <source>
        <dbReference type="EMBL" id="GMS86690.1"/>
    </source>
</evidence>
<organism evidence="1 2">
    <name type="scientific">Pristionchus entomophagus</name>
    <dbReference type="NCBI Taxonomy" id="358040"/>
    <lineage>
        <taxon>Eukaryota</taxon>
        <taxon>Metazoa</taxon>
        <taxon>Ecdysozoa</taxon>
        <taxon>Nematoda</taxon>
        <taxon>Chromadorea</taxon>
        <taxon>Rhabditida</taxon>
        <taxon>Rhabditina</taxon>
        <taxon>Diplogasteromorpha</taxon>
        <taxon>Diplogasteroidea</taxon>
        <taxon>Neodiplogasteridae</taxon>
        <taxon>Pristionchus</taxon>
    </lineage>
</organism>
<dbReference type="AlphaFoldDB" id="A0AAV5SUE2"/>
<gene>
    <name evidence="1" type="ORF">PENTCL1PPCAC_8865</name>
</gene>
<keyword evidence="2" id="KW-1185">Reference proteome</keyword>
<dbReference type="Proteomes" id="UP001432027">
    <property type="component" value="Unassembled WGS sequence"/>
</dbReference>
<dbReference type="EMBL" id="BTSX01000002">
    <property type="protein sequence ID" value="GMS86690.1"/>
    <property type="molecule type" value="Genomic_DNA"/>
</dbReference>
<sequence length="83" mass="9478">MGGVRSNDFASTSKENQQGIAFQILGFMIDLGKIKHHVAIVPPSIDFKRKYRTDQQENSDSDWLPKHAKHAHTTCSDTLFFRM</sequence>
<name>A0AAV5SUE2_9BILA</name>